<evidence type="ECO:0000259" key="8">
    <source>
        <dbReference type="PROSITE" id="PS50105"/>
    </source>
</evidence>
<feature type="repeat" description="ANK" evidence="5">
    <location>
        <begin position="192"/>
        <end position="224"/>
    </location>
</feature>
<dbReference type="AlphaFoldDB" id="A0A3B4T7F0"/>
<name>A0A3B4T7F0_SERDU</name>
<feature type="repeat" description="ANK" evidence="5">
    <location>
        <begin position="57"/>
        <end position="89"/>
    </location>
</feature>
<dbReference type="CDD" id="cd09500">
    <property type="entry name" value="SAM_AIDA1AB-like_repeat2"/>
    <property type="match status" value="1"/>
</dbReference>
<dbReference type="PROSITE" id="PS50297">
    <property type="entry name" value="ANK_REP_REGION"/>
    <property type="match status" value="5"/>
</dbReference>
<dbReference type="InterPro" id="IPR001660">
    <property type="entry name" value="SAM"/>
</dbReference>
<feature type="domain" description="SAM" evidence="8">
    <location>
        <begin position="814"/>
        <end position="877"/>
    </location>
</feature>
<dbReference type="InterPro" id="IPR036770">
    <property type="entry name" value="Ankyrin_rpt-contain_sf"/>
</dbReference>
<dbReference type="SUPFAM" id="SSF48403">
    <property type="entry name" value="Ankyrin repeat"/>
    <property type="match status" value="1"/>
</dbReference>
<dbReference type="InterPro" id="IPR002110">
    <property type="entry name" value="Ankyrin_rpt"/>
</dbReference>
<dbReference type="FunFam" id="1.25.40.20:FF:000099">
    <property type="entry name" value="ankyrin repeat and sterile alpha motif domain-containing protein 1B isoform X5"/>
    <property type="match status" value="1"/>
</dbReference>
<dbReference type="GeneTree" id="ENSGT00940000154572"/>
<dbReference type="SUPFAM" id="SSF50729">
    <property type="entry name" value="PH domain-like"/>
    <property type="match status" value="1"/>
</dbReference>
<dbReference type="CDD" id="cd09499">
    <property type="entry name" value="SAM_AIDA1AB-like_repeat1"/>
    <property type="match status" value="1"/>
</dbReference>
<dbReference type="InterPro" id="IPR013761">
    <property type="entry name" value="SAM/pointed_sf"/>
</dbReference>
<feature type="repeat" description="ANK" evidence="5">
    <location>
        <begin position="126"/>
        <end position="158"/>
    </location>
</feature>
<dbReference type="Proteomes" id="UP000261420">
    <property type="component" value="Unplaced"/>
</dbReference>
<dbReference type="SMART" id="SM00248">
    <property type="entry name" value="ANK"/>
    <property type="match status" value="6"/>
</dbReference>
<dbReference type="PROSITE" id="PS50105">
    <property type="entry name" value="SAM_DOMAIN"/>
    <property type="match status" value="2"/>
</dbReference>
<dbReference type="PANTHER" id="PTHR24174">
    <property type="entry name" value="ANKYRIN REPEAT AND STERILE ALPHA MOTIF DOMAIN-CONTAINING PROTEIN 1"/>
    <property type="match status" value="1"/>
</dbReference>
<evidence type="ECO:0000256" key="4">
    <source>
        <dbReference type="ARBA" id="ARBA00023043"/>
    </source>
</evidence>
<dbReference type="InterPro" id="IPR041880">
    <property type="entry name" value="SAM_ANKS1_repeat1"/>
</dbReference>
<dbReference type="PROSITE" id="PS01179">
    <property type="entry name" value="PID"/>
    <property type="match status" value="1"/>
</dbReference>
<dbReference type="Pfam" id="PF00536">
    <property type="entry name" value="SAM_1"/>
    <property type="match status" value="2"/>
</dbReference>
<dbReference type="GO" id="GO:0005829">
    <property type="term" value="C:cytosol"/>
    <property type="evidence" value="ECO:0007669"/>
    <property type="project" value="TreeGrafter"/>
</dbReference>
<evidence type="ECO:0000256" key="1">
    <source>
        <dbReference type="ARBA" id="ARBA00004496"/>
    </source>
</evidence>
<dbReference type="InterPro" id="IPR006020">
    <property type="entry name" value="PTB/PI_dom"/>
</dbReference>
<dbReference type="SMART" id="SM00454">
    <property type="entry name" value="SAM"/>
    <property type="match status" value="2"/>
</dbReference>
<dbReference type="Gene3D" id="2.30.29.30">
    <property type="entry name" value="Pleckstrin-homology domain (PH domain)/Phosphotyrosine-binding domain (PTB)"/>
    <property type="match status" value="1"/>
</dbReference>
<dbReference type="Ensembl" id="ENSSDUT00000002067.1">
    <property type="protein sequence ID" value="ENSSDUP00000002004.1"/>
    <property type="gene ID" value="ENSSDUG00000001484.1"/>
</dbReference>
<evidence type="ECO:0000256" key="2">
    <source>
        <dbReference type="ARBA" id="ARBA00022490"/>
    </source>
</evidence>
<dbReference type="Gene3D" id="1.25.40.20">
    <property type="entry name" value="Ankyrin repeat-containing domain"/>
    <property type="match status" value="2"/>
</dbReference>
<dbReference type="InterPro" id="IPR011993">
    <property type="entry name" value="PH-like_dom_sf"/>
</dbReference>
<reference evidence="9" key="2">
    <citation type="submission" date="2025-09" db="UniProtKB">
        <authorList>
            <consortium name="Ensembl"/>
        </authorList>
    </citation>
    <scope>IDENTIFICATION</scope>
</reference>
<evidence type="ECO:0000313" key="10">
    <source>
        <dbReference type="Proteomes" id="UP000261420"/>
    </source>
</evidence>
<dbReference type="PANTHER" id="PTHR24174:SF3">
    <property type="entry name" value="ANKYRIN REPEAT AND STERILE ALPHA MOTIF DOMAIN-CONTAINING PROTEIN 1B"/>
    <property type="match status" value="1"/>
</dbReference>
<feature type="domain" description="PID" evidence="7">
    <location>
        <begin position="1064"/>
        <end position="1193"/>
    </location>
</feature>
<feature type="compositionally biased region" description="Polar residues" evidence="6">
    <location>
        <begin position="510"/>
        <end position="520"/>
    </location>
</feature>
<dbReference type="FunFam" id="2.30.29.30:FF:000045">
    <property type="entry name" value="Ankyrin repeat and sterile alpha motif domain-containing protein 1B"/>
    <property type="match status" value="1"/>
</dbReference>
<dbReference type="Pfam" id="PF00640">
    <property type="entry name" value="PID"/>
    <property type="match status" value="1"/>
</dbReference>
<evidence type="ECO:0000256" key="6">
    <source>
        <dbReference type="SAM" id="MobiDB-lite"/>
    </source>
</evidence>
<feature type="repeat" description="ANK" evidence="5">
    <location>
        <begin position="224"/>
        <end position="256"/>
    </location>
</feature>
<evidence type="ECO:0000256" key="5">
    <source>
        <dbReference type="PROSITE-ProRule" id="PRU00023"/>
    </source>
</evidence>
<dbReference type="InterPro" id="IPR041882">
    <property type="entry name" value="SAM_ANKS1_repeat2"/>
</dbReference>
<dbReference type="GO" id="GO:0048013">
    <property type="term" value="P:ephrin receptor signaling pathway"/>
    <property type="evidence" value="ECO:0007669"/>
    <property type="project" value="TreeGrafter"/>
</dbReference>
<dbReference type="PROSITE" id="PS50088">
    <property type="entry name" value="ANK_REPEAT"/>
    <property type="match status" value="5"/>
</dbReference>
<sequence>MGKEQELLEAARTGNVALVEKLLSGKKGILGSGSGSIPLPNLLSMWKGLNVNCTDSSGYTPLHHASLNGHRDVVLKLLQFEASTNVADSKGCFPLHLAAWRGDVDIVRILIHHGPSHCRVNQQNHERETALHCAAQYGHSDVVSVLLQELTDPTMRNSRQETPLDLAALYGRLQVVRMLVSAHPNLMTSHTRRHTPLHLAARNGHHSTVQTLLEAGMDVNCATENGSALHEAALFGKMDVVRLLLDSGIETNLRDSQGRTALEILREHPAPKSQQITALIQVYFITFVPAVIGTGFILMLRYITLLPSDDAVTSELSKLLHEIKKCRDRDYSFEELCHTISSHSMDSFGSGRLSDEDHPDRPNGTLTRRPTPPLAPALEEDEADKSCGPTGFWEALTPCNGCRNLGFSSLSQDSKRSAEIVTSPSLDVFLPEDEDNPYESVTTAVTRKPCSLDINLRLNACPRHLSHVTASEGEHSNHGNCSTGPTPDCSPPSPDTALKNIERVIRPQPKQRTSLSSSLDVQRPVNHSCEPSEVSSSLGYASFSTSPPASPPLSPNQEDSAGSNDDCQLTGKSHETDRRVGDQLFAGLLHGSSPACETPDTPYHLYSPKPRKYASTDVQSSLLQTPEFSIVIGGGPTQVFSRTGSESSPQRTANDPQKPQVVYRTIFHTRVNQDQARPKNCNQLDPPRGWSTLDRPPSYSSGQNREVPVGVPKDSSSGPGYEERACTLGRMRSMPRSVLDLQLSKSLSKSDSNLVAVSPIQVGEGASPGGRLERTPSFTAEWEEPDCCCYRVDGYSLLKRLPLHPLIGPRCPLQSVGQWLDSIGLVQYENHLLANGFDNVQFMGSNVVEDQDLLEIGILNSAHRQRLLQAIRLLPRVRPIGYDGNNPTSVAEWLESLELGDYTKSFLINGYTSMELVKKIWEIELINVLKISLIGHRKRILASLGDRLHEDTPQKPPRAISLREPGGNHTPPQLSPSVGQAAYTAGVPGGSLDVQHLIMQADARRRQRSNDNYFEDVPRSKLERQMAQAGEWCEPITLRPPNEATSSTPVQYWQHHPEKLIFQSCDYEAYYLGSMLVKELRGTESTQDACAKMRKSTEQMKKVPTIVLSVSYKGVKFIDATNKNIIAEHEIRNISCAAQDPEDLSTFAYITKDLKSSHHYCHVFTAFDVNLAYEIILTLGQAFEVAYQLALQARKSGHGSSTLPESFDSKPSKPVPKPRVNIRKSVSITAPQLRHKGSRISKF</sequence>
<feature type="compositionally biased region" description="Polar residues" evidence="6">
    <location>
        <begin position="556"/>
        <end position="571"/>
    </location>
</feature>
<feature type="region of interest" description="Disordered" evidence="6">
    <location>
        <begin position="629"/>
        <end position="660"/>
    </location>
</feature>
<keyword evidence="3" id="KW-0677">Repeat</keyword>
<dbReference type="PRINTS" id="PR01415">
    <property type="entry name" value="ANKYRIN"/>
</dbReference>
<dbReference type="GO" id="GO:0046875">
    <property type="term" value="F:ephrin receptor binding"/>
    <property type="evidence" value="ECO:0007669"/>
    <property type="project" value="TreeGrafter"/>
</dbReference>
<protein>
    <submittedName>
        <fullName evidence="9">Ankyrin repeat and sterile alpha motif domain containing 1B</fullName>
    </submittedName>
</protein>
<accession>A0A3B4T7F0</accession>
<evidence type="ECO:0000259" key="7">
    <source>
        <dbReference type="PROSITE" id="PS01179"/>
    </source>
</evidence>
<organism evidence="9 10">
    <name type="scientific">Seriola dumerili</name>
    <name type="common">Greater amberjack</name>
    <name type="synonym">Caranx dumerili</name>
    <dbReference type="NCBI Taxonomy" id="41447"/>
    <lineage>
        <taxon>Eukaryota</taxon>
        <taxon>Metazoa</taxon>
        <taxon>Chordata</taxon>
        <taxon>Craniata</taxon>
        <taxon>Vertebrata</taxon>
        <taxon>Euteleostomi</taxon>
        <taxon>Actinopterygii</taxon>
        <taxon>Neopterygii</taxon>
        <taxon>Teleostei</taxon>
        <taxon>Neoteleostei</taxon>
        <taxon>Acanthomorphata</taxon>
        <taxon>Carangaria</taxon>
        <taxon>Carangiformes</taxon>
        <taxon>Carangidae</taxon>
        <taxon>Seriola</taxon>
    </lineage>
</organism>
<feature type="region of interest" description="Disordered" evidence="6">
    <location>
        <begin position="471"/>
        <end position="575"/>
    </location>
</feature>
<feature type="region of interest" description="Disordered" evidence="6">
    <location>
        <begin position="347"/>
        <end position="386"/>
    </location>
</feature>
<keyword evidence="10" id="KW-1185">Reference proteome</keyword>
<dbReference type="Pfam" id="PF12796">
    <property type="entry name" value="Ank_2"/>
    <property type="match status" value="3"/>
</dbReference>
<feature type="compositionally biased region" description="Polar residues" evidence="6">
    <location>
        <begin position="638"/>
        <end position="657"/>
    </location>
</feature>
<feature type="repeat" description="ANK" evidence="5">
    <location>
        <begin position="90"/>
        <end position="122"/>
    </location>
</feature>
<comment type="subcellular location">
    <subcellularLocation>
        <location evidence="1">Cytoplasm</location>
    </subcellularLocation>
</comment>
<feature type="region of interest" description="Disordered" evidence="6">
    <location>
        <begin position="672"/>
        <end position="721"/>
    </location>
</feature>
<reference evidence="9" key="1">
    <citation type="submission" date="2025-08" db="UniProtKB">
        <authorList>
            <consortium name="Ensembl"/>
        </authorList>
    </citation>
    <scope>IDENTIFICATION</scope>
</reference>
<dbReference type="Gene3D" id="1.10.150.50">
    <property type="entry name" value="Transcription Factor, Ets-1"/>
    <property type="match status" value="2"/>
</dbReference>
<evidence type="ECO:0000256" key="3">
    <source>
        <dbReference type="ARBA" id="ARBA00022737"/>
    </source>
</evidence>
<proteinExistence type="predicted"/>
<feature type="compositionally biased region" description="Polar residues" evidence="6">
    <location>
        <begin position="672"/>
        <end position="683"/>
    </location>
</feature>
<feature type="region of interest" description="Disordered" evidence="6">
    <location>
        <begin position="948"/>
        <end position="978"/>
    </location>
</feature>
<keyword evidence="4 5" id="KW-0040">ANK repeat</keyword>
<feature type="region of interest" description="Disordered" evidence="6">
    <location>
        <begin position="1199"/>
        <end position="1223"/>
    </location>
</feature>
<keyword evidence="2" id="KW-0963">Cytoplasm</keyword>
<evidence type="ECO:0000313" key="9">
    <source>
        <dbReference type="Ensembl" id="ENSSDUP00000002004.1"/>
    </source>
</evidence>
<dbReference type="SUPFAM" id="SSF47769">
    <property type="entry name" value="SAM/Pointed domain"/>
    <property type="match status" value="2"/>
</dbReference>
<dbReference type="InterPro" id="IPR033635">
    <property type="entry name" value="ANKS1/Caskin"/>
</dbReference>
<dbReference type="CDD" id="cd01274">
    <property type="entry name" value="PTB_Anks"/>
    <property type="match status" value="1"/>
</dbReference>
<feature type="domain" description="SAM" evidence="8">
    <location>
        <begin position="885"/>
        <end position="944"/>
    </location>
</feature>
<dbReference type="SMART" id="SM00462">
    <property type="entry name" value="PTB"/>
    <property type="match status" value="1"/>
</dbReference>